<evidence type="ECO:0000256" key="1">
    <source>
        <dbReference type="ARBA" id="ARBA00004370"/>
    </source>
</evidence>
<comment type="caution">
    <text evidence="10">The sequence shown here is derived from an EMBL/GenBank/DDBJ whole genome shotgun (WGS) entry which is preliminary data.</text>
</comment>
<feature type="transmembrane region" description="Helical" evidence="8">
    <location>
        <begin position="20"/>
        <end position="39"/>
    </location>
</feature>
<keyword evidence="2" id="KW-1003">Cell membrane</keyword>
<feature type="domain" description="POTRA" evidence="9">
    <location>
        <begin position="45"/>
        <end position="113"/>
    </location>
</feature>
<accession>A0A845QXN2</accession>
<gene>
    <name evidence="10" type="ORF">D3Z33_07755</name>
</gene>
<dbReference type="GO" id="GO:0005886">
    <property type="term" value="C:plasma membrane"/>
    <property type="evidence" value="ECO:0007669"/>
    <property type="project" value="TreeGrafter"/>
</dbReference>
<sequence>MEEIMEKKYKVDKKIKKKRILIMTMIILLLISLLFFILFTQTTLFHVKNINIKGKNELEDEKIILASGIIKGENIFKINKKTIVENLTDHPYIKTANIDMKLPDTFVINIQERKEVIVYNNNGNYIYIDNEGFVLNTLSKLKNKNIPLLETTHSIEYELNKKINFKNNNYISKILKLLNNYNKEQYSYKISKIIEQDKNTTLVLNSGINVALDGLNDIKYKLEFIEKIVKDLEDKGISVKQIKFDKGKNPIVIK</sequence>
<evidence type="ECO:0000256" key="6">
    <source>
        <dbReference type="ARBA" id="ARBA00023136"/>
    </source>
</evidence>
<dbReference type="InterPro" id="IPR013685">
    <property type="entry name" value="POTRA_FtsQ_type"/>
</dbReference>
<dbReference type="PANTHER" id="PTHR37820:SF1">
    <property type="entry name" value="CELL DIVISION PROTEIN FTSQ"/>
    <property type="match status" value="1"/>
</dbReference>
<keyword evidence="3" id="KW-0132">Cell division</keyword>
<keyword evidence="5 8" id="KW-1133">Transmembrane helix</keyword>
<dbReference type="AlphaFoldDB" id="A0A845QXN2"/>
<dbReference type="PROSITE" id="PS51779">
    <property type="entry name" value="POTRA"/>
    <property type="match status" value="1"/>
</dbReference>
<evidence type="ECO:0000256" key="8">
    <source>
        <dbReference type="SAM" id="Phobius"/>
    </source>
</evidence>
<protein>
    <submittedName>
        <fullName evidence="10">FtsQ-type POTRA domain-containing protein</fullName>
    </submittedName>
</protein>
<evidence type="ECO:0000256" key="3">
    <source>
        <dbReference type="ARBA" id="ARBA00022618"/>
    </source>
</evidence>
<dbReference type="Pfam" id="PF08478">
    <property type="entry name" value="POTRA_1"/>
    <property type="match status" value="1"/>
</dbReference>
<dbReference type="InterPro" id="IPR005548">
    <property type="entry name" value="Cell_div_FtsQ/DivIB_C"/>
</dbReference>
<dbReference type="PANTHER" id="PTHR37820">
    <property type="entry name" value="CELL DIVISION PROTEIN DIVIB"/>
    <property type="match status" value="1"/>
</dbReference>
<dbReference type="InterPro" id="IPR050487">
    <property type="entry name" value="FtsQ_DivIB"/>
</dbReference>
<keyword evidence="4 8" id="KW-0812">Transmembrane</keyword>
<proteinExistence type="predicted"/>
<dbReference type="Proteomes" id="UP000467132">
    <property type="component" value="Unassembled WGS sequence"/>
</dbReference>
<evidence type="ECO:0000256" key="2">
    <source>
        <dbReference type="ARBA" id="ARBA00022475"/>
    </source>
</evidence>
<reference evidence="10 11" key="1">
    <citation type="submission" date="2018-08" db="EMBL/GenBank/DDBJ databases">
        <title>Murine metabolic-syndrome-specific gut microbial biobank.</title>
        <authorList>
            <person name="Liu C."/>
        </authorList>
    </citation>
    <scope>NUCLEOTIDE SEQUENCE [LARGE SCALE GENOMIC DNA]</scope>
    <source>
        <strain evidence="10 11">583</strain>
    </source>
</reference>
<keyword evidence="6 8" id="KW-0472">Membrane</keyword>
<dbReference type="EMBL" id="QXXA01000007">
    <property type="protein sequence ID" value="NBI06754.1"/>
    <property type="molecule type" value="Genomic_DNA"/>
</dbReference>
<dbReference type="Gene3D" id="3.10.20.310">
    <property type="entry name" value="membrane protein fhac"/>
    <property type="match status" value="1"/>
</dbReference>
<evidence type="ECO:0000313" key="10">
    <source>
        <dbReference type="EMBL" id="NBI06754.1"/>
    </source>
</evidence>
<evidence type="ECO:0000256" key="5">
    <source>
        <dbReference type="ARBA" id="ARBA00022989"/>
    </source>
</evidence>
<evidence type="ECO:0000259" key="9">
    <source>
        <dbReference type="PROSITE" id="PS51779"/>
    </source>
</evidence>
<dbReference type="GO" id="GO:0051301">
    <property type="term" value="P:cell division"/>
    <property type="evidence" value="ECO:0007669"/>
    <property type="project" value="UniProtKB-KW"/>
</dbReference>
<keyword evidence="11" id="KW-1185">Reference proteome</keyword>
<dbReference type="Pfam" id="PF03799">
    <property type="entry name" value="FtsQ_DivIB_C"/>
    <property type="match status" value="1"/>
</dbReference>
<dbReference type="InterPro" id="IPR034746">
    <property type="entry name" value="POTRA"/>
</dbReference>
<comment type="subcellular location">
    <subcellularLocation>
        <location evidence="1">Membrane</location>
    </subcellularLocation>
</comment>
<name>A0A845QXN2_9CLOT</name>
<organism evidence="10 11">
    <name type="scientific">Senegalia massiliensis</name>
    <dbReference type="NCBI Taxonomy" id="1720316"/>
    <lineage>
        <taxon>Bacteria</taxon>
        <taxon>Bacillati</taxon>
        <taxon>Bacillota</taxon>
        <taxon>Clostridia</taxon>
        <taxon>Eubacteriales</taxon>
        <taxon>Clostridiaceae</taxon>
        <taxon>Senegalia</taxon>
    </lineage>
</organism>
<keyword evidence="7" id="KW-0131">Cell cycle</keyword>
<evidence type="ECO:0000256" key="7">
    <source>
        <dbReference type="ARBA" id="ARBA00023306"/>
    </source>
</evidence>
<evidence type="ECO:0000313" key="11">
    <source>
        <dbReference type="Proteomes" id="UP000467132"/>
    </source>
</evidence>
<evidence type="ECO:0000256" key="4">
    <source>
        <dbReference type="ARBA" id="ARBA00022692"/>
    </source>
</evidence>